<dbReference type="EMBL" id="SSWX01000015">
    <property type="protein sequence ID" value="THJ32376.1"/>
    <property type="molecule type" value="Genomic_DNA"/>
</dbReference>
<gene>
    <name evidence="1" type="ORF">E8K88_11780</name>
</gene>
<organism evidence="1 2">
    <name type="scientific">Lampropedia aestuarii</name>
    <dbReference type="NCBI Taxonomy" id="2562762"/>
    <lineage>
        <taxon>Bacteria</taxon>
        <taxon>Pseudomonadati</taxon>
        <taxon>Pseudomonadota</taxon>
        <taxon>Betaproteobacteria</taxon>
        <taxon>Burkholderiales</taxon>
        <taxon>Comamonadaceae</taxon>
        <taxon>Lampropedia</taxon>
    </lineage>
</organism>
<dbReference type="Proteomes" id="UP000306236">
    <property type="component" value="Unassembled WGS sequence"/>
</dbReference>
<dbReference type="RefSeq" id="WP_136406874.1">
    <property type="nucleotide sequence ID" value="NZ_SSWX01000015.1"/>
</dbReference>
<protein>
    <submittedName>
        <fullName evidence="1">Uncharacterized protein</fullName>
    </submittedName>
</protein>
<reference evidence="1 2" key="1">
    <citation type="submission" date="2019-04" db="EMBL/GenBank/DDBJ databases">
        <title>Lampropedia sp YIM MLB12 draf genome.</title>
        <authorList>
            <person name="Wang Y.-X."/>
        </authorList>
    </citation>
    <scope>NUCLEOTIDE SEQUENCE [LARGE SCALE GENOMIC DNA]</scope>
    <source>
        <strain evidence="1 2">YIM MLB12</strain>
    </source>
</reference>
<keyword evidence="2" id="KW-1185">Reference proteome</keyword>
<dbReference type="AlphaFoldDB" id="A0A4S5BRN0"/>
<evidence type="ECO:0000313" key="1">
    <source>
        <dbReference type="EMBL" id="THJ32376.1"/>
    </source>
</evidence>
<name>A0A4S5BRN0_9BURK</name>
<comment type="caution">
    <text evidence="1">The sequence shown here is derived from an EMBL/GenBank/DDBJ whole genome shotgun (WGS) entry which is preliminary data.</text>
</comment>
<sequence>MKRTAQLCKPVLTPDQAMAKFNREARLRAPGKLEYEVYDPAKHNPDHTGYRQGVRPIAMTGVK</sequence>
<evidence type="ECO:0000313" key="2">
    <source>
        <dbReference type="Proteomes" id="UP000306236"/>
    </source>
</evidence>
<proteinExistence type="predicted"/>
<accession>A0A4S5BRN0</accession>